<keyword evidence="5" id="KW-0479">Metal-binding</keyword>
<comment type="subcellular location">
    <subcellularLocation>
        <location evidence="3">Cytoplasm</location>
    </subcellularLocation>
    <subcellularLocation>
        <location evidence="2">Nucleus</location>
    </subcellularLocation>
</comment>
<dbReference type="InterPro" id="IPR003347">
    <property type="entry name" value="JmjC_dom"/>
</dbReference>
<evidence type="ECO:0000256" key="12">
    <source>
        <dbReference type="ARBA" id="ARBA00071397"/>
    </source>
</evidence>
<reference evidence="14" key="1">
    <citation type="submission" date="2023-10" db="EMBL/GenBank/DDBJ databases">
        <title>Genome assemblies of two species of porcelain crab, Petrolisthes cinctipes and Petrolisthes manimaculis (Anomura: Porcellanidae).</title>
        <authorList>
            <person name="Angst P."/>
        </authorList>
    </citation>
    <scope>NUCLEOTIDE SEQUENCE</scope>
    <source>
        <strain evidence="14">PB745_01</strain>
        <tissue evidence="14">Gill</tissue>
    </source>
</reference>
<protein>
    <recommendedName>
        <fullName evidence="12">Bifunctional peptidase and (3S)-lysyl hydroxylase JMJD7</fullName>
        <ecNumber evidence="11">1.14.11.63</ecNumber>
    </recommendedName>
</protein>
<dbReference type="Proteomes" id="UP001286313">
    <property type="component" value="Unassembled WGS sequence"/>
</dbReference>
<dbReference type="EC" id="1.14.11.63" evidence="11"/>
<evidence type="ECO:0000256" key="1">
    <source>
        <dbReference type="ARBA" id="ARBA00001954"/>
    </source>
</evidence>
<dbReference type="FunFam" id="2.60.120.10:FF:000059">
    <property type="entry name" value="jmjC domain-containing protein 7"/>
    <property type="match status" value="1"/>
</dbReference>
<dbReference type="SUPFAM" id="SSF51197">
    <property type="entry name" value="Clavaminate synthase-like"/>
    <property type="match status" value="1"/>
</dbReference>
<evidence type="ECO:0000256" key="2">
    <source>
        <dbReference type="ARBA" id="ARBA00004123"/>
    </source>
</evidence>
<keyword evidence="15" id="KW-1185">Reference proteome</keyword>
<name>A0AAE1FEC3_PETCI</name>
<evidence type="ECO:0000256" key="7">
    <source>
        <dbReference type="ARBA" id="ARBA00023002"/>
    </source>
</evidence>
<evidence type="ECO:0000256" key="9">
    <source>
        <dbReference type="ARBA" id="ARBA00023157"/>
    </source>
</evidence>
<accession>A0AAE1FEC3</accession>
<dbReference type="GO" id="GO:0046872">
    <property type="term" value="F:metal ion binding"/>
    <property type="evidence" value="ECO:0007669"/>
    <property type="project" value="UniProtKB-KW"/>
</dbReference>
<proteinExistence type="predicted"/>
<dbReference type="GO" id="GO:0016787">
    <property type="term" value="F:hydrolase activity"/>
    <property type="evidence" value="ECO:0007669"/>
    <property type="project" value="UniProtKB-KW"/>
</dbReference>
<evidence type="ECO:0000256" key="8">
    <source>
        <dbReference type="ARBA" id="ARBA00023004"/>
    </source>
</evidence>
<keyword evidence="10" id="KW-0539">Nucleus</keyword>
<dbReference type="InterPro" id="IPR014710">
    <property type="entry name" value="RmlC-like_jellyroll"/>
</dbReference>
<organism evidence="14 15">
    <name type="scientific">Petrolisthes cinctipes</name>
    <name type="common">Flat porcelain crab</name>
    <dbReference type="NCBI Taxonomy" id="88211"/>
    <lineage>
        <taxon>Eukaryota</taxon>
        <taxon>Metazoa</taxon>
        <taxon>Ecdysozoa</taxon>
        <taxon>Arthropoda</taxon>
        <taxon>Crustacea</taxon>
        <taxon>Multicrustacea</taxon>
        <taxon>Malacostraca</taxon>
        <taxon>Eumalacostraca</taxon>
        <taxon>Eucarida</taxon>
        <taxon>Decapoda</taxon>
        <taxon>Pleocyemata</taxon>
        <taxon>Anomura</taxon>
        <taxon>Galatheoidea</taxon>
        <taxon>Porcellanidae</taxon>
        <taxon>Petrolisthes</taxon>
    </lineage>
</organism>
<evidence type="ECO:0000256" key="3">
    <source>
        <dbReference type="ARBA" id="ARBA00004496"/>
    </source>
</evidence>
<dbReference type="PROSITE" id="PS51184">
    <property type="entry name" value="JMJC"/>
    <property type="match status" value="1"/>
</dbReference>
<evidence type="ECO:0000256" key="11">
    <source>
        <dbReference type="ARBA" id="ARBA00066577"/>
    </source>
</evidence>
<evidence type="ECO:0000256" key="5">
    <source>
        <dbReference type="ARBA" id="ARBA00022723"/>
    </source>
</evidence>
<dbReference type="InterPro" id="IPR041667">
    <property type="entry name" value="Cupin_8"/>
</dbReference>
<keyword evidence="4" id="KW-0963">Cytoplasm</keyword>
<gene>
    <name evidence="14" type="ORF">Pcinc_022657</name>
</gene>
<sequence length="324" mass="37189">MSDPENVINPEPSGIIRESLLKLSEEAQELYLSSQVPILDAIPTPLELYRDWIAPNKPVIFRDAVKFWPAVDKWSPQYLRETVGKKEVSVAVTPNGYADAPNGGYFVMPEERTMLLSSFLDVMENPGNQPGVFYVQKQNSNFTDEFPELICDAAPDIPWFTEALSKAPDAVNFWMGDERAVTSMHKDHYENVYCVVSGHKDFILLPPTDVPWVPYANLPPATYKEINPGEFVIEENPGEDVPWISIDPLKPDIESYPQYKHASPIRCRVEAGDAMYLPSLWFHHVRQSHACIAVNYWYDMEYDLKYNYYTMLQNLTWRDKPGMI</sequence>
<keyword evidence="8" id="KW-0408">Iron</keyword>
<dbReference type="PANTHER" id="PTHR12461">
    <property type="entry name" value="HYPOXIA-INDUCIBLE FACTOR 1 ALPHA INHIBITOR-RELATED"/>
    <property type="match status" value="1"/>
</dbReference>
<dbReference type="GO" id="GO:0106155">
    <property type="term" value="F:peptidyl-lysine 3-dioxygenase activity"/>
    <property type="evidence" value="ECO:0007669"/>
    <property type="project" value="UniProtKB-EC"/>
</dbReference>
<evidence type="ECO:0000313" key="14">
    <source>
        <dbReference type="EMBL" id="KAK3872251.1"/>
    </source>
</evidence>
<dbReference type="GO" id="GO:0005737">
    <property type="term" value="C:cytoplasm"/>
    <property type="evidence" value="ECO:0007669"/>
    <property type="project" value="UniProtKB-SubCell"/>
</dbReference>
<dbReference type="AlphaFoldDB" id="A0AAE1FEC3"/>
<evidence type="ECO:0000256" key="6">
    <source>
        <dbReference type="ARBA" id="ARBA00022801"/>
    </source>
</evidence>
<keyword evidence="9" id="KW-1015">Disulfide bond</keyword>
<dbReference type="Pfam" id="PF13621">
    <property type="entry name" value="Cupin_8"/>
    <property type="match status" value="1"/>
</dbReference>
<evidence type="ECO:0000256" key="4">
    <source>
        <dbReference type="ARBA" id="ARBA00022490"/>
    </source>
</evidence>
<feature type="domain" description="JmjC" evidence="13">
    <location>
        <begin position="135"/>
        <end position="315"/>
    </location>
</feature>
<dbReference type="PANTHER" id="PTHR12461:SF99">
    <property type="entry name" value="BIFUNCTIONAL PEPTIDASE AND (3S)-LYSYL HYDROXYLASE JMJD7"/>
    <property type="match status" value="1"/>
</dbReference>
<dbReference type="EMBL" id="JAWQEG010002397">
    <property type="protein sequence ID" value="KAK3872251.1"/>
    <property type="molecule type" value="Genomic_DNA"/>
</dbReference>
<keyword evidence="7" id="KW-0560">Oxidoreductase</keyword>
<dbReference type="SMART" id="SM00558">
    <property type="entry name" value="JmjC"/>
    <property type="match status" value="1"/>
</dbReference>
<comment type="cofactor">
    <cofactor evidence="1">
        <name>Fe(2+)</name>
        <dbReference type="ChEBI" id="CHEBI:29033"/>
    </cofactor>
</comment>
<comment type="caution">
    <text evidence="14">The sequence shown here is derived from an EMBL/GenBank/DDBJ whole genome shotgun (WGS) entry which is preliminary data.</text>
</comment>
<evidence type="ECO:0000259" key="13">
    <source>
        <dbReference type="PROSITE" id="PS51184"/>
    </source>
</evidence>
<dbReference type="GO" id="GO:0005634">
    <property type="term" value="C:nucleus"/>
    <property type="evidence" value="ECO:0007669"/>
    <property type="project" value="UniProtKB-SubCell"/>
</dbReference>
<evidence type="ECO:0000313" key="15">
    <source>
        <dbReference type="Proteomes" id="UP001286313"/>
    </source>
</evidence>
<dbReference type="Gene3D" id="2.60.120.10">
    <property type="entry name" value="Jelly Rolls"/>
    <property type="match status" value="1"/>
</dbReference>
<keyword evidence="6" id="KW-0378">Hydrolase</keyword>
<evidence type="ECO:0000256" key="10">
    <source>
        <dbReference type="ARBA" id="ARBA00023242"/>
    </source>
</evidence>